<name>A0A1G9MPT5_9PSEU</name>
<feature type="transmembrane region" description="Helical" evidence="2">
    <location>
        <begin position="43"/>
        <end position="62"/>
    </location>
</feature>
<feature type="compositionally biased region" description="Basic and acidic residues" evidence="1">
    <location>
        <begin position="115"/>
        <end position="131"/>
    </location>
</feature>
<evidence type="ECO:0000313" key="3">
    <source>
        <dbReference type="EMBL" id="SDL76239.1"/>
    </source>
</evidence>
<dbReference type="InterPro" id="IPR021401">
    <property type="entry name" value="DUF3040"/>
</dbReference>
<keyword evidence="2" id="KW-0812">Transmembrane</keyword>
<proteinExistence type="predicted"/>
<evidence type="ECO:0000256" key="2">
    <source>
        <dbReference type="SAM" id="Phobius"/>
    </source>
</evidence>
<gene>
    <name evidence="3" type="ORF">SAMN04488074_11397</name>
</gene>
<protein>
    <recommendedName>
        <fullName evidence="5">DUF3040 domain-containing protein</fullName>
    </recommendedName>
</protein>
<dbReference type="RefSeq" id="WP_030479482.1">
    <property type="nucleotide sequence ID" value="NZ_FNET01000013.1"/>
</dbReference>
<accession>A0A1G9MPT5</accession>
<dbReference type="Pfam" id="PF11239">
    <property type="entry name" value="DUF3040"/>
    <property type="match status" value="1"/>
</dbReference>
<reference evidence="4" key="1">
    <citation type="submission" date="2016-10" db="EMBL/GenBank/DDBJ databases">
        <authorList>
            <person name="Varghese N."/>
            <person name="Submissions S."/>
        </authorList>
    </citation>
    <scope>NUCLEOTIDE SEQUENCE [LARGE SCALE GENOMIC DNA]</scope>
    <source>
        <strain evidence="4">DSM 44796</strain>
    </source>
</reference>
<dbReference type="Proteomes" id="UP000199682">
    <property type="component" value="Unassembled WGS sequence"/>
</dbReference>
<feature type="region of interest" description="Disordered" evidence="1">
    <location>
        <begin position="97"/>
        <end position="131"/>
    </location>
</feature>
<dbReference type="EMBL" id="FNET01000013">
    <property type="protein sequence ID" value="SDL76239.1"/>
    <property type="molecule type" value="Genomic_DNA"/>
</dbReference>
<keyword evidence="2" id="KW-0472">Membrane</keyword>
<feature type="transmembrane region" description="Helical" evidence="2">
    <location>
        <begin position="68"/>
        <end position="89"/>
    </location>
</feature>
<evidence type="ECO:0000313" key="4">
    <source>
        <dbReference type="Proteomes" id="UP000199682"/>
    </source>
</evidence>
<evidence type="ECO:0008006" key="5">
    <source>
        <dbReference type="Google" id="ProtNLM"/>
    </source>
</evidence>
<sequence>MPLSEHEQRLLDQIERALYAEDPKFASTVRGAKLRRPSKRRRVQGIVLFVVGVAALITGVMLPQLSVASIPVVSVFGFLLMFFGALITLTTLRRGDQVAEGAQEDGKPARSRSSFSERMEERFRRRFDEEK</sequence>
<evidence type="ECO:0000256" key="1">
    <source>
        <dbReference type="SAM" id="MobiDB-lite"/>
    </source>
</evidence>
<dbReference type="AlphaFoldDB" id="A0A1G9MPT5"/>
<organism evidence="3 4">
    <name type="scientific">Lentzea albidocapillata subsp. violacea</name>
    <dbReference type="NCBI Taxonomy" id="128104"/>
    <lineage>
        <taxon>Bacteria</taxon>
        <taxon>Bacillati</taxon>
        <taxon>Actinomycetota</taxon>
        <taxon>Actinomycetes</taxon>
        <taxon>Pseudonocardiales</taxon>
        <taxon>Pseudonocardiaceae</taxon>
        <taxon>Lentzea</taxon>
    </lineage>
</organism>
<keyword evidence="2" id="KW-1133">Transmembrane helix</keyword>